<proteinExistence type="predicted"/>
<name>A0AAJ5VVJ1_9HYPH</name>
<dbReference type="PANTHER" id="PTHR13343:SF17">
    <property type="entry name" value="CELLULAR REPRESSOR OF E1A-STIMULATED GENES, ISOFORM A"/>
    <property type="match status" value="1"/>
</dbReference>
<dbReference type="Gene3D" id="2.30.110.10">
    <property type="entry name" value="Electron Transport, Fmn-binding Protein, Chain A"/>
    <property type="match status" value="1"/>
</dbReference>
<dbReference type="EMBL" id="CP119312">
    <property type="protein sequence ID" value="WEK05157.1"/>
    <property type="molecule type" value="Genomic_DNA"/>
</dbReference>
<dbReference type="Gene3D" id="3.20.180.10">
    <property type="entry name" value="PNP-oxidase-like"/>
    <property type="match status" value="1"/>
</dbReference>
<dbReference type="SUPFAM" id="SSF50475">
    <property type="entry name" value="FMN-binding split barrel"/>
    <property type="match status" value="1"/>
</dbReference>
<organism evidence="3 4">
    <name type="scientific">Candidatus Devosia phytovorans</name>
    <dbReference type="NCBI Taxonomy" id="3121372"/>
    <lineage>
        <taxon>Bacteria</taxon>
        <taxon>Pseudomonadati</taxon>
        <taxon>Pseudomonadota</taxon>
        <taxon>Alphaproteobacteria</taxon>
        <taxon>Hyphomicrobiales</taxon>
        <taxon>Devosiaceae</taxon>
        <taxon>Devosia</taxon>
    </lineage>
</organism>
<gene>
    <name evidence="3" type="ORF">P0Y65_02560</name>
</gene>
<dbReference type="Proteomes" id="UP001217476">
    <property type="component" value="Chromosome"/>
</dbReference>
<reference evidence="3" key="1">
    <citation type="submission" date="2023-03" db="EMBL/GenBank/DDBJ databases">
        <title>Andean soil-derived lignocellulolytic bacterial consortium as a source of novel taxa and putative plastic-active enzymes.</title>
        <authorList>
            <person name="Diaz-Garcia L."/>
            <person name="Chuvochina M."/>
            <person name="Feuerriegel G."/>
            <person name="Bunk B."/>
            <person name="Sproer C."/>
            <person name="Streit W.R."/>
            <person name="Rodriguez L.M."/>
            <person name="Overmann J."/>
            <person name="Jimenez D.J."/>
        </authorList>
    </citation>
    <scope>NUCLEOTIDE SEQUENCE</scope>
    <source>
        <strain evidence="3">MAG 4196</strain>
    </source>
</reference>
<evidence type="ECO:0000313" key="3">
    <source>
        <dbReference type="EMBL" id="WEK05157.1"/>
    </source>
</evidence>
<dbReference type="Pfam" id="PF01243">
    <property type="entry name" value="PNPOx_N"/>
    <property type="match status" value="1"/>
</dbReference>
<dbReference type="Pfam" id="PF10615">
    <property type="entry name" value="DUF2470"/>
    <property type="match status" value="1"/>
</dbReference>
<dbReference type="AlphaFoldDB" id="A0AAJ5VVJ1"/>
<dbReference type="InterPro" id="IPR019595">
    <property type="entry name" value="DUF2470"/>
</dbReference>
<evidence type="ECO:0000259" key="2">
    <source>
        <dbReference type="Pfam" id="PF10615"/>
    </source>
</evidence>
<dbReference type="InterPro" id="IPR011576">
    <property type="entry name" value="Pyridox_Oxase_N"/>
</dbReference>
<evidence type="ECO:0000313" key="4">
    <source>
        <dbReference type="Proteomes" id="UP001217476"/>
    </source>
</evidence>
<feature type="domain" description="DUF2470" evidence="2">
    <location>
        <begin position="173"/>
        <end position="241"/>
    </location>
</feature>
<feature type="domain" description="Pyridoxamine 5'-phosphate oxidase N-terminal" evidence="1">
    <location>
        <begin position="17"/>
        <end position="143"/>
    </location>
</feature>
<dbReference type="GO" id="GO:0005737">
    <property type="term" value="C:cytoplasm"/>
    <property type="evidence" value="ECO:0007669"/>
    <property type="project" value="UniProtKB-ARBA"/>
</dbReference>
<sequence length="251" mass="27159">MTTKDLLQPTTDDTIRQVKTIIRTARHGAIATLDPASGAPQISRVGISSDFDGTPVILISGLAAHFPALEADPRCSLLLGETGKGDPLAHPRISIASTAVKIERDSADHQRIAARYLAHQPKAKLYVELGDFRFWRLEPQSANFNGGFGKAYALTGAELLSSNDAALAAAEPSALEHMNEDHFDAVANYARHYCKAQTGNWSLAGIDAEGIDITLGDDVRRIFFDAPLSIPEDMHMTLVKMAKTARLALRD</sequence>
<evidence type="ECO:0000259" key="1">
    <source>
        <dbReference type="Pfam" id="PF01243"/>
    </source>
</evidence>
<protein>
    <submittedName>
        <fullName evidence="3">DUF2470 domain-containing protein</fullName>
    </submittedName>
</protein>
<dbReference type="PANTHER" id="PTHR13343">
    <property type="entry name" value="CREG1 PROTEIN"/>
    <property type="match status" value="1"/>
</dbReference>
<dbReference type="InterPro" id="IPR037119">
    <property type="entry name" value="Haem_oxidase_HugZ-like_sf"/>
</dbReference>
<dbReference type="InterPro" id="IPR012349">
    <property type="entry name" value="Split_barrel_FMN-bd"/>
</dbReference>
<accession>A0AAJ5VVJ1</accession>